<feature type="short sequence motif" description="TonB C-terminal box" evidence="14">
    <location>
        <begin position="821"/>
        <end position="838"/>
    </location>
</feature>
<dbReference type="NCBIfam" id="TIGR01786">
    <property type="entry name" value="TonB-hemlactrns"/>
    <property type="match status" value="1"/>
</dbReference>
<dbReference type="SUPFAM" id="SSF56935">
    <property type="entry name" value="Porins"/>
    <property type="match status" value="1"/>
</dbReference>
<dbReference type="Gene3D" id="3.55.50.30">
    <property type="match status" value="1"/>
</dbReference>
<sequence>MVAAAVLATLYIGAAGALGAASAAWAEEPPQAADAAHLYDIPPGSLEEALIRFGRVSGRLVAADQALTAGARSPGLRGRYSVEAGLAALLAGSGLEATRMPDGGWRLRRAYRRSVQVGNLPEVQVIADALPSEQVYRTPAGVAVVTREQIDRLPPRNAADLLHETTGVFTASSRGDPGLSINIRGMQDFGRVNVMIDGARQNYQASGHGSNGQVYLDPALVGGVEIAKGPVSTVGGAGMIAGLVNFRTLDVGDILDDGQDMGGRINLTTGNNAYHFVSSAAAAARLGDEADLLVALSRKNVGEFRVGTKGDQYHDGEGSGQVSRTTSQDHWSGLVKMGWRPSAEHRFKLSYLGMDAKFSEAPAGETAYGERTQDYKVVTGTLRGDYSWRPASTWFAVDAGLYYTSTKRNQERAFSAGGPGAFRIRYQTETVGGSVVNESLLTLGPFEASWKNGAEFWHDWTSPGFNTAANGSNEAEWYVGPTPEGKRTVASGFSEMTLDYQGWLQMIGGLRYDWYELSGNGQMFIGSVSNPPGVRPPTTNIYTGFEVDRHAASFAPKLTLAVKPVPSVQLYGSYGEGLRPPAITESLMYGMHPNNMFPFYPSPNLKEERSRTWEVGANFVFDNLVARRDRLRAKVAWFSTRVDNYIMSMPIMTPLSTNGCQGLFCPSAYVNLQQPAEFSGVELQLEYDAGFVFGGLTATSVRSDLKDMLYNPFPLGSWVGYPETGMGVGSQDTVSGFLIGGPPRLKVAVTAGVRLLEGALEIGGRLRMEQPSKLGFMSQYKHTRAVDVWGTYRASRALTMRLAVENLFDRQYIEVSSGAGGFSWAPGRTVMASLTYNF</sequence>
<dbReference type="PROSITE" id="PS52016">
    <property type="entry name" value="TONB_DEPENDENT_REC_3"/>
    <property type="match status" value="1"/>
</dbReference>
<keyword evidence="11 18" id="KW-0675">Receptor</keyword>
<evidence type="ECO:0000256" key="12">
    <source>
        <dbReference type="ARBA" id="ARBA00023237"/>
    </source>
</evidence>
<evidence type="ECO:0000313" key="19">
    <source>
        <dbReference type="Proteomes" id="UP001501706"/>
    </source>
</evidence>
<comment type="caution">
    <text evidence="18">The sequence shown here is derived from an EMBL/GenBank/DDBJ whole genome shotgun (WGS) entry which is preliminary data.</text>
</comment>
<evidence type="ECO:0000256" key="8">
    <source>
        <dbReference type="ARBA" id="ARBA00023004"/>
    </source>
</evidence>
<evidence type="ECO:0000313" key="18">
    <source>
        <dbReference type="EMBL" id="GAA0504432.1"/>
    </source>
</evidence>
<comment type="subcellular location">
    <subcellularLocation>
        <location evidence="1 13">Cell outer membrane</location>
        <topology evidence="1 13">Multi-pass membrane protein</topology>
    </subcellularLocation>
</comment>
<evidence type="ECO:0000256" key="1">
    <source>
        <dbReference type="ARBA" id="ARBA00004571"/>
    </source>
</evidence>
<dbReference type="InterPro" id="IPR010917">
    <property type="entry name" value="TonB_rcpt_CS"/>
</dbReference>
<name>A0ABN1BS48_9BURK</name>
<dbReference type="InterPro" id="IPR037066">
    <property type="entry name" value="Plug_dom_sf"/>
</dbReference>
<keyword evidence="5" id="KW-0406">Ion transport</keyword>
<dbReference type="Pfam" id="PF07715">
    <property type="entry name" value="Plug"/>
    <property type="match status" value="1"/>
</dbReference>
<evidence type="ECO:0000256" key="9">
    <source>
        <dbReference type="ARBA" id="ARBA00023077"/>
    </source>
</evidence>
<evidence type="ECO:0000256" key="15">
    <source>
        <dbReference type="RuleBase" id="RU003357"/>
    </source>
</evidence>
<dbReference type="EMBL" id="BAAAEN010000006">
    <property type="protein sequence ID" value="GAA0504432.1"/>
    <property type="molecule type" value="Genomic_DNA"/>
</dbReference>
<dbReference type="Pfam" id="PF07660">
    <property type="entry name" value="STN"/>
    <property type="match status" value="1"/>
</dbReference>
<evidence type="ECO:0000256" key="14">
    <source>
        <dbReference type="PROSITE-ProRule" id="PRU10144"/>
    </source>
</evidence>
<evidence type="ECO:0000256" key="4">
    <source>
        <dbReference type="ARBA" id="ARBA00022452"/>
    </source>
</evidence>
<evidence type="ECO:0000256" key="3">
    <source>
        <dbReference type="ARBA" id="ARBA00022448"/>
    </source>
</evidence>
<keyword evidence="3 13" id="KW-0813">Transport</keyword>
<dbReference type="PANTHER" id="PTHR30069">
    <property type="entry name" value="TONB-DEPENDENT OUTER MEMBRANE RECEPTOR"/>
    <property type="match status" value="1"/>
</dbReference>
<evidence type="ECO:0000259" key="17">
    <source>
        <dbReference type="SMART" id="SM00965"/>
    </source>
</evidence>
<dbReference type="InterPro" id="IPR012910">
    <property type="entry name" value="Plug_dom"/>
</dbReference>
<dbReference type="InterPro" id="IPR039426">
    <property type="entry name" value="TonB-dep_rcpt-like"/>
</dbReference>
<keyword evidence="7 16" id="KW-0732">Signal</keyword>
<keyword evidence="4 13" id="KW-1134">Transmembrane beta strand</keyword>
<dbReference type="SMART" id="SM00965">
    <property type="entry name" value="STN"/>
    <property type="match status" value="1"/>
</dbReference>
<keyword evidence="19" id="KW-1185">Reference proteome</keyword>
<dbReference type="Pfam" id="PF00593">
    <property type="entry name" value="TonB_dep_Rec_b-barrel"/>
    <property type="match status" value="1"/>
</dbReference>
<gene>
    <name evidence="18" type="primary">hasR</name>
    <name evidence="18" type="ORF">GCM10009097_21670</name>
</gene>
<dbReference type="PROSITE" id="PS01156">
    <property type="entry name" value="TONB_DEPENDENT_REC_2"/>
    <property type="match status" value="1"/>
</dbReference>
<keyword evidence="6 13" id="KW-0812">Transmembrane</keyword>
<dbReference type="InterPro" id="IPR036942">
    <property type="entry name" value="Beta-barrel_TonB_sf"/>
</dbReference>
<feature type="chain" id="PRO_5045193367" evidence="16">
    <location>
        <begin position="27"/>
        <end position="838"/>
    </location>
</feature>
<keyword evidence="9 15" id="KW-0798">TonB box</keyword>
<dbReference type="Gene3D" id="2.40.170.20">
    <property type="entry name" value="TonB-dependent receptor, beta-barrel domain"/>
    <property type="match status" value="1"/>
</dbReference>
<dbReference type="Gene3D" id="2.170.130.10">
    <property type="entry name" value="TonB-dependent receptor, plug domain"/>
    <property type="match status" value="1"/>
</dbReference>
<reference evidence="18 19" key="1">
    <citation type="journal article" date="2019" name="Int. J. Syst. Evol. Microbiol.">
        <title>The Global Catalogue of Microorganisms (GCM) 10K type strain sequencing project: providing services to taxonomists for standard genome sequencing and annotation.</title>
        <authorList>
            <consortium name="The Broad Institute Genomics Platform"/>
            <consortium name="The Broad Institute Genome Sequencing Center for Infectious Disease"/>
            <person name="Wu L."/>
            <person name="Ma J."/>
        </authorList>
    </citation>
    <scope>NUCLEOTIDE SEQUENCE [LARGE SCALE GENOMIC DNA]</scope>
    <source>
        <strain evidence="18 19">JCM 14330</strain>
    </source>
</reference>
<keyword evidence="5" id="KW-0410">Iron transport</keyword>
<evidence type="ECO:0000256" key="11">
    <source>
        <dbReference type="ARBA" id="ARBA00023170"/>
    </source>
</evidence>
<dbReference type="InterPro" id="IPR011662">
    <property type="entry name" value="Secretin/TonB_short_N"/>
</dbReference>
<evidence type="ECO:0000256" key="7">
    <source>
        <dbReference type="ARBA" id="ARBA00022729"/>
    </source>
</evidence>
<keyword evidence="8" id="KW-0408">Iron</keyword>
<dbReference type="InterPro" id="IPR010949">
    <property type="entry name" value="TonB_Hb/transfer/lactofer_rcpt"/>
</dbReference>
<evidence type="ECO:0000256" key="6">
    <source>
        <dbReference type="ARBA" id="ARBA00022692"/>
    </source>
</evidence>
<protein>
    <submittedName>
        <fullName evidence="18">Heme uptake receptor HasR</fullName>
    </submittedName>
</protein>
<proteinExistence type="inferred from homology"/>
<evidence type="ECO:0000256" key="5">
    <source>
        <dbReference type="ARBA" id="ARBA00022496"/>
    </source>
</evidence>
<evidence type="ECO:0000256" key="10">
    <source>
        <dbReference type="ARBA" id="ARBA00023136"/>
    </source>
</evidence>
<feature type="domain" description="Secretin/TonB short N-terminal" evidence="17">
    <location>
        <begin position="59"/>
        <end position="110"/>
    </location>
</feature>
<dbReference type="InterPro" id="IPR011276">
    <property type="entry name" value="TonB_haem/Hb_rcpt"/>
</dbReference>
<evidence type="ECO:0000256" key="13">
    <source>
        <dbReference type="PROSITE-ProRule" id="PRU01360"/>
    </source>
</evidence>
<dbReference type="CDD" id="cd01347">
    <property type="entry name" value="ligand_gated_channel"/>
    <property type="match status" value="1"/>
</dbReference>
<dbReference type="InterPro" id="IPR000531">
    <property type="entry name" value="Beta-barrel_TonB"/>
</dbReference>
<keyword evidence="12 13" id="KW-0998">Cell outer membrane</keyword>
<dbReference type="PANTHER" id="PTHR30069:SF41">
    <property type="entry name" value="HEME_HEMOPEXIN UTILIZATION PROTEIN C"/>
    <property type="match status" value="1"/>
</dbReference>
<comment type="similarity">
    <text evidence="2 13 15">Belongs to the TonB-dependent receptor family.</text>
</comment>
<dbReference type="NCBIfam" id="TIGR01785">
    <property type="entry name" value="TonB-hemin"/>
    <property type="match status" value="1"/>
</dbReference>
<organism evidence="18 19">
    <name type="scientific">Pigmentiphaga daeguensis</name>
    <dbReference type="NCBI Taxonomy" id="414049"/>
    <lineage>
        <taxon>Bacteria</taxon>
        <taxon>Pseudomonadati</taxon>
        <taxon>Pseudomonadota</taxon>
        <taxon>Betaproteobacteria</taxon>
        <taxon>Burkholderiales</taxon>
        <taxon>Alcaligenaceae</taxon>
        <taxon>Pigmentiphaga</taxon>
    </lineage>
</organism>
<dbReference type="Proteomes" id="UP001501706">
    <property type="component" value="Unassembled WGS sequence"/>
</dbReference>
<accession>A0ABN1BS48</accession>
<evidence type="ECO:0000256" key="16">
    <source>
        <dbReference type="SAM" id="SignalP"/>
    </source>
</evidence>
<evidence type="ECO:0000256" key="2">
    <source>
        <dbReference type="ARBA" id="ARBA00009810"/>
    </source>
</evidence>
<feature type="signal peptide" evidence="16">
    <location>
        <begin position="1"/>
        <end position="26"/>
    </location>
</feature>
<keyword evidence="10 13" id="KW-0472">Membrane</keyword>